<feature type="transmembrane region" description="Helical" evidence="3">
    <location>
        <begin position="231"/>
        <end position="253"/>
    </location>
</feature>
<feature type="transmembrane region" description="Helical" evidence="3">
    <location>
        <begin position="265"/>
        <end position="284"/>
    </location>
</feature>
<dbReference type="InterPro" id="IPR050327">
    <property type="entry name" value="Proton-linked_MCT"/>
</dbReference>
<feature type="transmembrane region" description="Helical" evidence="3">
    <location>
        <begin position="356"/>
        <end position="378"/>
    </location>
</feature>
<feature type="domain" description="Major facilitator superfamily (MFS) profile" evidence="4">
    <location>
        <begin position="230"/>
        <end position="418"/>
    </location>
</feature>
<keyword evidence="3" id="KW-1133">Transmembrane helix</keyword>
<keyword evidence="3" id="KW-0812">Transmembrane</keyword>
<dbReference type="Pfam" id="PF07690">
    <property type="entry name" value="MFS_1"/>
    <property type="match status" value="1"/>
</dbReference>
<feature type="transmembrane region" description="Helical" evidence="3">
    <location>
        <begin position="98"/>
        <end position="117"/>
    </location>
</feature>
<dbReference type="OrthoDB" id="6509908at2759"/>
<comment type="subcellular location">
    <subcellularLocation>
        <location evidence="1">Membrane</location>
        <topology evidence="1">Multi-pass membrane protein</topology>
    </subcellularLocation>
</comment>
<feature type="transmembrane region" description="Helical" evidence="3">
    <location>
        <begin position="123"/>
        <end position="143"/>
    </location>
</feature>
<dbReference type="PROSITE" id="PS50850">
    <property type="entry name" value="MFS"/>
    <property type="match status" value="1"/>
</dbReference>
<evidence type="ECO:0000313" key="5">
    <source>
        <dbReference type="EMBL" id="OSC98190.1"/>
    </source>
</evidence>
<keyword evidence="6" id="KW-1185">Reference proteome</keyword>
<dbReference type="EMBL" id="KZ084141">
    <property type="protein sequence ID" value="OSC98190.1"/>
    <property type="molecule type" value="Genomic_DNA"/>
</dbReference>
<dbReference type="GO" id="GO:0016020">
    <property type="term" value="C:membrane"/>
    <property type="evidence" value="ECO:0007669"/>
    <property type="project" value="UniProtKB-SubCell"/>
</dbReference>
<dbReference type="AlphaFoldDB" id="A0A1Y2ICP8"/>
<dbReference type="InterPro" id="IPR036259">
    <property type="entry name" value="MFS_trans_sf"/>
</dbReference>
<keyword evidence="3" id="KW-0472">Membrane</keyword>
<feature type="transmembrane region" description="Helical" evidence="3">
    <location>
        <begin position="28"/>
        <end position="49"/>
    </location>
</feature>
<dbReference type="PANTHER" id="PTHR11360:SF177">
    <property type="entry name" value="RIBOFLAVIN TRANSPORTER MCH5"/>
    <property type="match status" value="1"/>
</dbReference>
<gene>
    <name evidence="5" type="ORF">PYCCODRAFT_1375657</name>
</gene>
<feature type="transmembrane region" description="Helical" evidence="3">
    <location>
        <begin position="296"/>
        <end position="315"/>
    </location>
</feature>
<dbReference type="PANTHER" id="PTHR11360">
    <property type="entry name" value="MONOCARBOXYLATE TRANSPORTER"/>
    <property type="match status" value="1"/>
</dbReference>
<dbReference type="InterPro" id="IPR011701">
    <property type="entry name" value="MFS"/>
</dbReference>
<evidence type="ECO:0000256" key="1">
    <source>
        <dbReference type="ARBA" id="ARBA00004141"/>
    </source>
</evidence>
<accession>A0A1Y2ICP8</accession>
<feature type="transmembrane region" description="Helical" evidence="3">
    <location>
        <begin position="321"/>
        <end position="344"/>
    </location>
</feature>
<sequence>MEVRSEAAKRSVPHTTSISVCPEGGLQAWLTVLGAFLALFCTFGQLNSFGTFQAWYSEHQLRHTPPSTIAWIGSIQLWIFFFSGGFIGHIFDAHGPRILMIPGTILLVFSTMMTSLSTKFYQYVLAQGILFGIGVGMMFYPSLAAISSYFQRYRGTALGIAFAGSGVGGVVYPIMFRELFERVGFGWAVRISGFISLAACCVAVATVSNHISAPQKKAAVLDMTLLRDPPFLLLVAGSILICLGLFIPFIYMAEYATDKGISANTAFYVLSAMNAGGILGRLAPPLLSDAIGKFNVIVPCAFLMGLLAMVFWIFAKTLTTIILFAVLYGFFSGAFIAMIIPCVAQISPDGRIGTRIGLLYSIISFGALAGGPAGGALLKAGNGSYTGMIILCGVANIAGSLFILWARLWLNRRITVLV</sequence>
<proteinExistence type="inferred from homology"/>
<feature type="transmembrane region" description="Helical" evidence="3">
    <location>
        <begin position="155"/>
        <end position="175"/>
    </location>
</feature>
<reference evidence="5 6" key="1">
    <citation type="journal article" date="2015" name="Biotechnol. Biofuels">
        <title>Enhanced degradation of softwood versus hardwood by the white-rot fungus Pycnoporus coccineus.</title>
        <authorList>
            <person name="Couturier M."/>
            <person name="Navarro D."/>
            <person name="Chevret D."/>
            <person name="Henrissat B."/>
            <person name="Piumi F."/>
            <person name="Ruiz-Duenas F.J."/>
            <person name="Martinez A.T."/>
            <person name="Grigoriev I.V."/>
            <person name="Riley R."/>
            <person name="Lipzen A."/>
            <person name="Berrin J.G."/>
            <person name="Master E.R."/>
            <person name="Rosso M.N."/>
        </authorList>
    </citation>
    <scope>NUCLEOTIDE SEQUENCE [LARGE SCALE GENOMIC DNA]</scope>
    <source>
        <strain evidence="5 6">BRFM310</strain>
    </source>
</reference>
<evidence type="ECO:0000256" key="3">
    <source>
        <dbReference type="SAM" id="Phobius"/>
    </source>
</evidence>
<feature type="transmembrane region" description="Helical" evidence="3">
    <location>
        <begin position="69"/>
        <end position="91"/>
    </location>
</feature>
<dbReference type="Gene3D" id="1.20.1250.20">
    <property type="entry name" value="MFS general substrate transporter like domains"/>
    <property type="match status" value="2"/>
</dbReference>
<evidence type="ECO:0000259" key="4">
    <source>
        <dbReference type="PROSITE" id="PS50850"/>
    </source>
</evidence>
<feature type="transmembrane region" description="Helical" evidence="3">
    <location>
        <begin position="384"/>
        <end position="405"/>
    </location>
</feature>
<dbReference type="CDD" id="cd17352">
    <property type="entry name" value="MFS_MCT_SLC16"/>
    <property type="match status" value="1"/>
</dbReference>
<dbReference type="InterPro" id="IPR020846">
    <property type="entry name" value="MFS_dom"/>
</dbReference>
<comment type="similarity">
    <text evidence="2">Belongs to the major facilitator superfamily. Monocarboxylate porter (TC 2.A.1.13) family.</text>
</comment>
<name>A0A1Y2ICP8_TRAC3</name>
<dbReference type="SUPFAM" id="SSF103473">
    <property type="entry name" value="MFS general substrate transporter"/>
    <property type="match status" value="1"/>
</dbReference>
<evidence type="ECO:0000256" key="2">
    <source>
        <dbReference type="ARBA" id="ARBA00006727"/>
    </source>
</evidence>
<dbReference type="GO" id="GO:0022857">
    <property type="term" value="F:transmembrane transporter activity"/>
    <property type="evidence" value="ECO:0007669"/>
    <property type="project" value="InterPro"/>
</dbReference>
<organism evidence="5 6">
    <name type="scientific">Trametes coccinea (strain BRFM310)</name>
    <name type="common">Pycnoporus coccineus</name>
    <dbReference type="NCBI Taxonomy" id="1353009"/>
    <lineage>
        <taxon>Eukaryota</taxon>
        <taxon>Fungi</taxon>
        <taxon>Dikarya</taxon>
        <taxon>Basidiomycota</taxon>
        <taxon>Agaricomycotina</taxon>
        <taxon>Agaricomycetes</taxon>
        <taxon>Polyporales</taxon>
        <taxon>Polyporaceae</taxon>
        <taxon>Trametes</taxon>
    </lineage>
</organism>
<protein>
    <submittedName>
        <fullName evidence="5">MFS general substrate transporter</fullName>
    </submittedName>
</protein>
<dbReference type="Proteomes" id="UP000193067">
    <property type="component" value="Unassembled WGS sequence"/>
</dbReference>
<evidence type="ECO:0000313" key="6">
    <source>
        <dbReference type="Proteomes" id="UP000193067"/>
    </source>
</evidence>
<feature type="transmembrane region" description="Helical" evidence="3">
    <location>
        <begin position="187"/>
        <end position="211"/>
    </location>
</feature>